<dbReference type="InterPro" id="IPR050388">
    <property type="entry name" value="ABC_Ni/Peptide_Import"/>
</dbReference>
<dbReference type="AlphaFoldDB" id="J9G8W6"/>
<evidence type="ECO:0000313" key="5">
    <source>
        <dbReference type="EMBL" id="EJW95914.1"/>
    </source>
</evidence>
<dbReference type="SUPFAM" id="SSF52540">
    <property type="entry name" value="P-loop containing nucleoside triphosphate hydrolases"/>
    <property type="match status" value="1"/>
</dbReference>
<comment type="caution">
    <text evidence="5">The sequence shown here is derived from an EMBL/GenBank/DDBJ whole genome shotgun (WGS) entry which is preliminary data.</text>
</comment>
<keyword evidence="5" id="KW-0067">ATP-binding</keyword>
<dbReference type="PANTHER" id="PTHR43297:SF2">
    <property type="entry name" value="DIPEPTIDE TRANSPORT ATP-BINDING PROTEIN DPPD"/>
    <property type="match status" value="1"/>
</dbReference>
<gene>
    <name evidence="5" type="ORF">EVA_15980</name>
</gene>
<protein>
    <submittedName>
        <fullName evidence="5">Oligopeptide transport ATP-binding protein OppD</fullName>
    </submittedName>
</protein>
<dbReference type="GO" id="GO:0016020">
    <property type="term" value="C:membrane"/>
    <property type="evidence" value="ECO:0007669"/>
    <property type="project" value="UniProtKB-SubCell"/>
</dbReference>
<name>J9G8W6_9ZZZZ</name>
<sequence>MEKILDVQNLQVSFNTYAGEVKAVRGVSFELNAGETLAFVGESGC</sequence>
<proteinExistence type="predicted"/>
<dbReference type="GO" id="GO:0005524">
    <property type="term" value="F:ATP binding"/>
    <property type="evidence" value="ECO:0007669"/>
    <property type="project" value="UniProtKB-KW"/>
</dbReference>
<keyword evidence="4" id="KW-0472">Membrane</keyword>
<keyword evidence="3" id="KW-1003">Cell membrane</keyword>
<evidence type="ECO:0000256" key="4">
    <source>
        <dbReference type="ARBA" id="ARBA00023136"/>
    </source>
</evidence>
<evidence type="ECO:0000256" key="3">
    <source>
        <dbReference type="ARBA" id="ARBA00022475"/>
    </source>
</evidence>
<dbReference type="EMBL" id="AMCI01005551">
    <property type="protein sequence ID" value="EJW95914.1"/>
    <property type="molecule type" value="Genomic_DNA"/>
</dbReference>
<reference evidence="5" key="1">
    <citation type="journal article" date="2012" name="PLoS ONE">
        <title>Gene sets for utilization of primary and secondary nutrition supplies in the distal gut of endangered iberian lynx.</title>
        <authorList>
            <person name="Alcaide M."/>
            <person name="Messina E."/>
            <person name="Richter M."/>
            <person name="Bargiela R."/>
            <person name="Peplies J."/>
            <person name="Huws S.A."/>
            <person name="Newbold C.J."/>
            <person name="Golyshin P.N."/>
            <person name="Simon M.A."/>
            <person name="Lopez G."/>
            <person name="Yakimov M.M."/>
            <person name="Ferrer M."/>
        </authorList>
    </citation>
    <scope>NUCLEOTIDE SEQUENCE</scope>
</reference>
<dbReference type="PANTHER" id="PTHR43297">
    <property type="entry name" value="OLIGOPEPTIDE TRANSPORT ATP-BINDING PROTEIN APPD"/>
    <property type="match status" value="1"/>
</dbReference>
<keyword evidence="5" id="KW-0547">Nucleotide-binding</keyword>
<dbReference type="Gene3D" id="3.40.50.300">
    <property type="entry name" value="P-loop containing nucleotide triphosphate hydrolases"/>
    <property type="match status" value="1"/>
</dbReference>
<accession>J9G8W6</accession>
<evidence type="ECO:0000256" key="2">
    <source>
        <dbReference type="ARBA" id="ARBA00022448"/>
    </source>
</evidence>
<dbReference type="InterPro" id="IPR027417">
    <property type="entry name" value="P-loop_NTPase"/>
</dbReference>
<comment type="subcellular location">
    <subcellularLocation>
        <location evidence="1">Membrane</location>
    </subcellularLocation>
</comment>
<organism evidence="5">
    <name type="scientific">gut metagenome</name>
    <dbReference type="NCBI Taxonomy" id="749906"/>
    <lineage>
        <taxon>unclassified sequences</taxon>
        <taxon>metagenomes</taxon>
        <taxon>organismal metagenomes</taxon>
    </lineage>
</organism>
<feature type="non-terminal residue" evidence="5">
    <location>
        <position position="45"/>
    </location>
</feature>
<keyword evidence="2" id="KW-0813">Transport</keyword>
<evidence type="ECO:0000256" key="1">
    <source>
        <dbReference type="ARBA" id="ARBA00004370"/>
    </source>
</evidence>